<reference evidence="2 3" key="1">
    <citation type="journal article" date="2015" name="Infect. Genet. Evol.">
        <title>Genomic sequences of six botulinum neurotoxin-producing strains representing three clostridial species illustrate the mobility and diversity of botulinum neurotoxin genes.</title>
        <authorList>
            <person name="Smith T.J."/>
            <person name="Hill K.K."/>
            <person name="Xie G."/>
            <person name="Foley B.T."/>
            <person name="Williamson C.H."/>
            <person name="Foster J.T."/>
            <person name="Johnson S.L."/>
            <person name="Chertkov O."/>
            <person name="Teshima H."/>
            <person name="Gibbons H.S."/>
            <person name="Johnsky L.A."/>
            <person name="Karavis M.A."/>
            <person name="Smith L.A."/>
        </authorList>
    </citation>
    <scope>NUCLEOTIDE SEQUENCE [LARGE SCALE GENOMIC DNA]</scope>
    <source>
        <strain evidence="2 3">CDC 2741</strain>
    </source>
</reference>
<dbReference type="Pfam" id="PF05857">
    <property type="entry name" value="TraX"/>
    <property type="match status" value="1"/>
</dbReference>
<keyword evidence="1" id="KW-0472">Membrane</keyword>
<keyword evidence="1" id="KW-1133">Transmembrane helix</keyword>
<dbReference type="OrthoDB" id="9781069at2"/>
<accession>A0A0C1U9R3</accession>
<feature type="transmembrane region" description="Helical" evidence="1">
    <location>
        <begin position="121"/>
        <end position="149"/>
    </location>
</feature>
<evidence type="ECO:0000313" key="3">
    <source>
        <dbReference type="Proteomes" id="UP000031366"/>
    </source>
</evidence>
<feature type="transmembrane region" description="Helical" evidence="1">
    <location>
        <begin position="66"/>
        <end position="85"/>
    </location>
</feature>
<dbReference type="EMBL" id="AYSO01000020">
    <property type="protein sequence ID" value="KIE44350.1"/>
    <property type="molecule type" value="Genomic_DNA"/>
</dbReference>
<proteinExistence type="predicted"/>
<name>A0A0C1U9R3_9CLOT</name>
<evidence type="ECO:0000256" key="1">
    <source>
        <dbReference type="SAM" id="Phobius"/>
    </source>
</evidence>
<feature type="transmembrane region" description="Helical" evidence="1">
    <location>
        <begin position="189"/>
        <end position="208"/>
    </location>
</feature>
<evidence type="ECO:0000313" key="2">
    <source>
        <dbReference type="EMBL" id="KIE44350.1"/>
    </source>
</evidence>
<feature type="transmembrane region" description="Helical" evidence="1">
    <location>
        <begin position="32"/>
        <end position="54"/>
    </location>
</feature>
<feature type="transmembrane region" description="Helical" evidence="1">
    <location>
        <begin position="91"/>
        <end position="109"/>
    </location>
</feature>
<dbReference type="STRING" id="29341.RSJ17_18290"/>
<organism evidence="2 3">
    <name type="scientific">Clostridium argentinense CDC 2741</name>
    <dbReference type="NCBI Taxonomy" id="1418104"/>
    <lineage>
        <taxon>Bacteria</taxon>
        <taxon>Bacillati</taxon>
        <taxon>Bacillota</taxon>
        <taxon>Clostridia</taxon>
        <taxon>Eubacteriales</taxon>
        <taxon>Clostridiaceae</taxon>
        <taxon>Clostridium</taxon>
    </lineage>
</organism>
<feature type="transmembrane region" description="Helical" evidence="1">
    <location>
        <begin position="7"/>
        <end position="26"/>
    </location>
</feature>
<feature type="transmembrane region" description="Helical" evidence="1">
    <location>
        <begin position="220"/>
        <end position="240"/>
    </location>
</feature>
<sequence length="241" mass="27987">MKKLNAFQLKFFALVIMLLDHLWFAFPKVFPIWFHPLSRFVAPLFAFFLVEGLFHTRNKLKYNIRLVGWAIFMMLGNSIINMLLISKDVSVSNNIFATLALGLTIINLLEYSKKCEGNKKIGVIILSILLIPGALFVEGGMNLIPFIIITYLFRGNNKKLLIGYILLFAIMLKMNLVIYPTLDMTIDMLMYNSDFLFITVVPFMFLYNGKRGLNNKFSKYMFYVFYPLHLWGLAVIKFMIN</sequence>
<dbReference type="InterPro" id="IPR008875">
    <property type="entry name" value="TraX"/>
</dbReference>
<keyword evidence="1" id="KW-0812">Transmembrane</keyword>
<protein>
    <submittedName>
        <fullName evidence="2">TraX family protein</fullName>
    </submittedName>
</protein>
<comment type="caution">
    <text evidence="2">The sequence shown here is derived from an EMBL/GenBank/DDBJ whole genome shotgun (WGS) entry which is preliminary data.</text>
</comment>
<dbReference type="AlphaFoldDB" id="A0A0C1U9R3"/>
<dbReference type="RefSeq" id="WP_052268246.1">
    <property type="nucleotide sequence ID" value="NZ_AYSO01000020.1"/>
</dbReference>
<dbReference type="Proteomes" id="UP000031366">
    <property type="component" value="Unassembled WGS sequence"/>
</dbReference>
<feature type="transmembrane region" description="Helical" evidence="1">
    <location>
        <begin position="161"/>
        <end position="182"/>
    </location>
</feature>
<keyword evidence="3" id="KW-1185">Reference proteome</keyword>
<gene>
    <name evidence="2" type="ORF">U732_160</name>
</gene>